<dbReference type="Proteomes" id="UP001165289">
    <property type="component" value="Unassembled WGS sequence"/>
</dbReference>
<dbReference type="SUPFAM" id="SSF51197">
    <property type="entry name" value="Clavaminate synthase-like"/>
    <property type="match status" value="1"/>
</dbReference>
<gene>
    <name evidence="2" type="ORF">LOD99_14994</name>
</gene>
<reference evidence="2 3" key="1">
    <citation type="journal article" date="2023" name="BMC Biol.">
        <title>The compact genome of the sponge Oopsacas minuta (Hexactinellida) is lacking key metazoan core genes.</title>
        <authorList>
            <person name="Santini S."/>
            <person name="Schenkelaars Q."/>
            <person name="Jourda C."/>
            <person name="Duchesne M."/>
            <person name="Belahbib H."/>
            <person name="Rocher C."/>
            <person name="Selva M."/>
            <person name="Riesgo A."/>
            <person name="Vervoort M."/>
            <person name="Leys S.P."/>
            <person name="Kodjabachian L."/>
            <person name="Le Bivic A."/>
            <person name="Borchiellini C."/>
            <person name="Claverie J.M."/>
            <person name="Renard E."/>
        </authorList>
    </citation>
    <scope>NUCLEOTIDE SEQUENCE [LARGE SCALE GENOMIC DNA]</scope>
    <source>
        <strain evidence="2">SPO-2</strain>
    </source>
</reference>
<dbReference type="EMBL" id="JAKMXF010000066">
    <property type="protein sequence ID" value="KAI6659323.1"/>
    <property type="molecule type" value="Genomic_DNA"/>
</dbReference>
<dbReference type="PANTHER" id="PTHR12461">
    <property type="entry name" value="HYPOXIA-INDUCIBLE FACTOR 1 ALPHA INHIBITOR-RELATED"/>
    <property type="match status" value="1"/>
</dbReference>
<name>A0AAV7KDL4_9METZ</name>
<proteinExistence type="predicted"/>
<evidence type="ECO:0000313" key="2">
    <source>
        <dbReference type="EMBL" id="KAI6659323.1"/>
    </source>
</evidence>
<dbReference type="GO" id="GO:0031591">
    <property type="term" value="P:wybutosine biosynthetic process"/>
    <property type="evidence" value="ECO:0007669"/>
    <property type="project" value="TreeGrafter"/>
</dbReference>
<dbReference type="Gene3D" id="2.60.120.650">
    <property type="entry name" value="Cupin"/>
    <property type="match status" value="1"/>
</dbReference>
<comment type="caution">
    <text evidence="2">The sequence shown here is derived from an EMBL/GenBank/DDBJ whole genome shotgun (WGS) entry which is preliminary data.</text>
</comment>
<sequence length="320" mass="37221">MASNTTPTEIHQQVKLVSRYQYTNELELTEFLQTTRLPHLIQGFDIGPCKELWTSEYLHSVCSSNLVSVMVSLQPLLEFAPKNYEYKSMPLNELCKLCGISHDLESASKMKEYYYLRSLGENPFKDVADFYKQLPELSKDILIPKVFTEEQYFSSVLRIASAGIQLFTHYDIMDNILVQIRGRKRIALFSPRDSNNLYLQKEKSPIVDIDNPDWDKFPKFSNAIRWDCILNPGDMLYIPAPWLHNVKNLDFTVAINFFWKNLDKSMYATNDVFGNKDLIPAQRAKQILSRALKALDELPPEFKEFYGRNMIGIIEEKTFQ</sequence>
<dbReference type="Pfam" id="PF13621">
    <property type="entry name" value="Cupin_8"/>
    <property type="match status" value="1"/>
</dbReference>
<dbReference type="SMART" id="SM00558">
    <property type="entry name" value="JmjC"/>
    <property type="match status" value="1"/>
</dbReference>
<organism evidence="2 3">
    <name type="scientific">Oopsacas minuta</name>
    <dbReference type="NCBI Taxonomy" id="111878"/>
    <lineage>
        <taxon>Eukaryota</taxon>
        <taxon>Metazoa</taxon>
        <taxon>Porifera</taxon>
        <taxon>Hexactinellida</taxon>
        <taxon>Hexasterophora</taxon>
        <taxon>Lyssacinosida</taxon>
        <taxon>Leucopsacidae</taxon>
        <taxon>Oopsacas</taxon>
    </lineage>
</organism>
<dbReference type="PANTHER" id="PTHR12461:SF104">
    <property type="entry name" value="TRNA WYBUTOSINE-SYNTHESIZING PROTEIN 5"/>
    <property type="match status" value="1"/>
</dbReference>
<evidence type="ECO:0000259" key="1">
    <source>
        <dbReference type="PROSITE" id="PS51184"/>
    </source>
</evidence>
<keyword evidence="3" id="KW-1185">Reference proteome</keyword>
<dbReference type="AlphaFoldDB" id="A0AAV7KDL4"/>
<feature type="domain" description="JmjC" evidence="1">
    <location>
        <begin position="123"/>
        <end position="276"/>
    </location>
</feature>
<dbReference type="PROSITE" id="PS51184">
    <property type="entry name" value="JMJC"/>
    <property type="match status" value="1"/>
</dbReference>
<accession>A0AAV7KDL4</accession>
<protein>
    <submittedName>
        <fullName evidence="2">tRNA wybutosine-synthesizing protein 5-like</fullName>
    </submittedName>
</protein>
<evidence type="ECO:0000313" key="3">
    <source>
        <dbReference type="Proteomes" id="UP001165289"/>
    </source>
</evidence>
<dbReference type="GO" id="GO:0000049">
    <property type="term" value="F:tRNA binding"/>
    <property type="evidence" value="ECO:0007669"/>
    <property type="project" value="TreeGrafter"/>
</dbReference>
<dbReference type="InterPro" id="IPR041667">
    <property type="entry name" value="Cupin_8"/>
</dbReference>
<dbReference type="InterPro" id="IPR003347">
    <property type="entry name" value="JmjC_dom"/>
</dbReference>
<dbReference type="Gene3D" id="6.10.140.1470">
    <property type="match status" value="1"/>
</dbReference>